<evidence type="ECO:0000256" key="2">
    <source>
        <dbReference type="SAM" id="Phobius"/>
    </source>
</evidence>
<feature type="compositionally biased region" description="Acidic residues" evidence="1">
    <location>
        <begin position="365"/>
        <end position="379"/>
    </location>
</feature>
<evidence type="ECO:0000313" key="6">
    <source>
        <dbReference type="Proteomes" id="UP000017836"/>
    </source>
</evidence>
<feature type="compositionally biased region" description="Basic and acidic residues" evidence="1">
    <location>
        <begin position="161"/>
        <end position="173"/>
    </location>
</feature>
<reference evidence="6" key="1">
    <citation type="journal article" date="2013" name="Science">
        <title>The Amborella genome and the evolution of flowering plants.</title>
        <authorList>
            <consortium name="Amborella Genome Project"/>
        </authorList>
    </citation>
    <scope>NUCLEOTIDE SEQUENCE [LARGE SCALE GENOMIC DNA]</scope>
</reference>
<dbReference type="HOGENOM" id="CLU_659477_0_0_1"/>
<dbReference type="Gramene" id="ERN12135">
    <property type="protein sequence ID" value="ERN12135"/>
    <property type="gene ID" value="AMTR_s00159p00083590"/>
</dbReference>
<dbReference type="OrthoDB" id="1936430at2759"/>
<dbReference type="EMBL" id="KI392634">
    <property type="protein sequence ID" value="ERN12135.1"/>
    <property type="molecule type" value="Genomic_DNA"/>
</dbReference>
<feature type="region of interest" description="Disordered" evidence="1">
    <location>
        <begin position="355"/>
        <end position="417"/>
    </location>
</feature>
<gene>
    <name evidence="5" type="ORF">AMTR_s00159p00083590</name>
</gene>
<feature type="compositionally biased region" description="Polar residues" evidence="1">
    <location>
        <begin position="138"/>
        <end position="148"/>
    </location>
</feature>
<dbReference type="AlphaFoldDB" id="W1PXH6"/>
<feature type="region of interest" description="Disordered" evidence="1">
    <location>
        <begin position="108"/>
        <end position="197"/>
    </location>
</feature>
<keyword evidence="2" id="KW-0472">Membrane</keyword>
<evidence type="ECO:0000256" key="3">
    <source>
        <dbReference type="SAM" id="SignalP"/>
    </source>
</evidence>
<dbReference type="Pfam" id="PF24053">
    <property type="entry name" value="DUF7356"/>
    <property type="match status" value="1"/>
</dbReference>
<sequence>MGMNNIPRLVLVLLLVFVNGDDAEEKVKATNSSIVSESNLTPLHDSPVEKRDNGSSVVVPIAKSTEVLSHSSALLNSSGAELVMNHSSQGEGVKEKDDKESKQEIHFHVKNGTLEKESSEMAYGHTSHVKNEKLDKTNVPNEESNPENMTVEGSKGNPQKEGNEKENLSEKPKVQKGVPSSSKPARKDKYGAEECDASNQCMDEKKKLVACLRVPGNESPELSLLIQNIGNETLTINIMAPNFVRLEQNIVQLKKQDDREVKVSIGISNNDNSAIVLTTGKGRCILDLRGVVLPESSKPTLFQRLTYRTIGTRTTVIYLSVLSSMLLFIGGTWFCCNKLRPGGVKYQEVETDLPISGPGKPDLEVGWDEGWGDGWEDEEAPRTPSRPLQSLSASGLITRRAGKDERPDFRVGRGPKF</sequence>
<feature type="chain" id="PRO_5004808565" description="DUF7356 domain-containing protein" evidence="3">
    <location>
        <begin position="24"/>
        <end position="417"/>
    </location>
</feature>
<name>W1PXH6_AMBTC</name>
<dbReference type="OMA" id="SEMAYGH"/>
<dbReference type="eggNOG" id="ENOG502RIWN">
    <property type="taxonomic scope" value="Eukaryota"/>
</dbReference>
<keyword evidence="6" id="KW-1185">Reference proteome</keyword>
<keyword evidence="3" id="KW-0732">Signal</keyword>
<keyword evidence="2" id="KW-1133">Transmembrane helix</keyword>
<evidence type="ECO:0000313" key="5">
    <source>
        <dbReference type="EMBL" id="ERN12135.1"/>
    </source>
</evidence>
<feature type="compositionally biased region" description="Polar residues" evidence="1">
    <location>
        <begin position="386"/>
        <end position="395"/>
    </location>
</feature>
<protein>
    <recommendedName>
        <fullName evidence="4">DUF7356 domain-containing protein</fullName>
    </recommendedName>
</protein>
<proteinExistence type="predicted"/>
<dbReference type="KEGG" id="atr:18440343"/>
<feature type="domain" description="DUF7356" evidence="4">
    <location>
        <begin position="188"/>
        <end position="289"/>
    </location>
</feature>
<dbReference type="Proteomes" id="UP000017836">
    <property type="component" value="Unassembled WGS sequence"/>
</dbReference>
<dbReference type="STRING" id="13333.W1PXH6"/>
<feature type="compositionally biased region" description="Basic and acidic residues" evidence="1">
    <location>
        <begin position="401"/>
        <end position="411"/>
    </location>
</feature>
<evidence type="ECO:0000259" key="4">
    <source>
        <dbReference type="Pfam" id="PF24053"/>
    </source>
</evidence>
<keyword evidence="2" id="KW-0812">Transmembrane</keyword>
<feature type="signal peptide" evidence="3">
    <location>
        <begin position="1"/>
        <end position="23"/>
    </location>
</feature>
<dbReference type="PANTHER" id="PTHR34200:SF8">
    <property type="entry name" value="TRANSMEMBRANE PROTEIN"/>
    <property type="match status" value="1"/>
</dbReference>
<accession>W1PXH6</accession>
<feature type="compositionally biased region" description="Basic and acidic residues" evidence="1">
    <location>
        <begin position="108"/>
        <end position="119"/>
    </location>
</feature>
<organism evidence="5 6">
    <name type="scientific">Amborella trichopoda</name>
    <dbReference type="NCBI Taxonomy" id="13333"/>
    <lineage>
        <taxon>Eukaryota</taxon>
        <taxon>Viridiplantae</taxon>
        <taxon>Streptophyta</taxon>
        <taxon>Embryophyta</taxon>
        <taxon>Tracheophyta</taxon>
        <taxon>Spermatophyta</taxon>
        <taxon>Magnoliopsida</taxon>
        <taxon>Amborellales</taxon>
        <taxon>Amborellaceae</taxon>
        <taxon>Amborella</taxon>
    </lineage>
</organism>
<dbReference type="InterPro" id="IPR055780">
    <property type="entry name" value="DUF7356"/>
</dbReference>
<dbReference type="PANTHER" id="PTHR34200">
    <property type="entry name" value="DENTIN SIALOPHOSPHOPROTEIN-LIKE ISOFORM X1"/>
    <property type="match status" value="1"/>
</dbReference>
<evidence type="ECO:0000256" key="1">
    <source>
        <dbReference type="SAM" id="MobiDB-lite"/>
    </source>
</evidence>
<feature type="transmembrane region" description="Helical" evidence="2">
    <location>
        <begin position="316"/>
        <end position="336"/>
    </location>
</feature>